<dbReference type="Pfam" id="PF00892">
    <property type="entry name" value="EamA"/>
    <property type="match status" value="1"/>
</dbReference>
<dbReference type="Proteomes" id="UP000321764">
    <property type="component" value="Unassembled WGS sequence"/>
</dbReference>
<evidence type="ECO:0000256" key="4">
    <source>
        <dbReference type="ARBA" id="ARBA00023136"/>
    </source>
</evidence>
<feature type="domain" description="EamA" evidence="6">
    <location>
        <begin position="124"/>
        <end position="255"/>
    </location>
</feature>
<evidence type="ECO:0000256" key="2">
    <source>
        <dbReference type="ARBA" id="ARBA00022692"/>
    </source>
</evidence>
<keyword evidence="8" id="KW-1185">Reference proteome</keyword>
<dbReference type="SUPFAM" id="SSF103481">
    <property type="entry name" value="Multidrug resistance efflux transporter EmrE"/>
    <property type="match status" value="2"/>
</dbReference>
<feature type="transmembrane region" description="Helical" evidence="5">
    <location>
        <begin position="69"/>
        <end position="89"/>
    </location>
</feature>
<evidence type="ECO:0000256" key="5">
    <source>
        <dbReference type="SAM" id="Phobius"/>
    </source>
</evidence>
<keyword evidence="4 5" id="KW-0472">Membrane</keyword>
<feature type="transmembrane region" description="Helical" evidence="5">
    <location>
        <begin position="213"/>
        <end position="232"/>
    </location>
</feature>
<dbReference type="PANTHER" id="PTHR32322">
    <property type="entry name" value="INNER MEMBRANE TRANSPORTER"/>
    <property type="match status" value="1"/>
</dbReference>
<evidence type="ECO:0000259" key="6">
    <source>
        <dbReference type="Pfam" id="PF00892"/>
    </source>
</evidence>
<dbReference type="InterPro" id="IPR037185">
    <property type="entry name" value="EmrE-like"/>
</dbReference>
<dbReference type="InterPro" id="IPR000620">
    <property type="entry name" value="EamA_dom"/>
</dbReference>
<dbReference type="GO" id="GO:0016020">
    <property type="term" value="C:membrane"/>
    <property type="evidence" value="ECO:0007669"/>
    <property type="project" value="UniProtKB-SubCell"/>
</dbReference>
<feature type="transmembrane region" description="Helical" evidence="5">
    <location>
        <begin position="120"/>
        <end position="141"/>
    </location>
</feature>
<dbReference type="AlphaFoldDB" id="A0A5C8Z073"/>
<keyword evidence="2 5" id="KW-0812">Transmembrane</keyword>
<comment type="caution">
    <text evidence="7">The sequence shown here is derived from an EMBL/GenBank/DDBJ whole genome shotgun (WGS) entry which is preliminary data.</text>
</comment>
<dbReference type="OrthoDB" id="321830at2"/>
<feature type="transmembrane region" description="Helical" evidence="5">
    <location>
        <begin position="153"/>
        <end position="172"/>
    </location>
</feature>
<evidence type="ECO:0000313" key="7">
    <source>
        <dbReference type="EMBL" id="TXR51532.1"/>
    </source>
</evidence>
<feature type="transmembrane region" description="Helical" evidence="5">
    <location>
        <begin position="238"/>
        <end position="255"/>
    </location>
</feature>
<keyword evidence="3 5" id="KW-1133">Transmembrane helix</keyword>
<comment type="subcellular location">
    <subcellularLocation>
        <location evidence="1">Membrane</location>
        <topology evidence="1">Multi-pass membrane protein</topology>
    </subcellularLocation>
</comment>
<evidence type="ECO:0000313" key="8">
    <source>
        <dbReference type="Proteomes" id="UP000321764"/>
    </source>
</evidence>
<evidence type="ECO:0000256" key="3">
    <source>
        <dbReference type="ARBA" id="ARBA00022989"/>
    </source>
</evidence>
<protein>
    <submittedName>
        <fullName evidence="7">DMT family transporter</fullName>
    </submittedName>
</protein>
<sequence length="259" mass="27607">MALLPSMPTMDPGSFVLIRLLSAILMLALLMTIRPKKTASVTKGSWLASFWLFVYALSFAYAYQHLDAGSGALVLFGCVQIVMFFAARYQGVETHLIAVLGVLLAMAGLFYLMWPLLSTPSIVGVVLMAVSGAAWALYTLAGRASKDPLADTSYNFLRTLPLCVLLFAYLMIKQQLWLSSAGVLLAVASGALASGIGYAIWYSALRGLNGVQAGSLQLLVPALASLGGILFASDSFSWRLVVSTLITLTGIALVLKKSN</sequence>
<feature type="transmembrane region" description="Helical" evidence="5">
    <location>
        <begin position="96"/>
        <end position="114"/>
    </location>
</feature>
<organism evidence="7 8">
    <name type="scientific">Reinekea thalattae</name>
    <dbReference type="NCBI Taxonomy" id="2593301"/>
    <lineage>
        <taxon>Bacteria</taxon>
        <taxon>Pseudomonadati</taxon>
        <taxon>Pseudomonadota</taxon>
        <taxon>Gammaproteobacteria</taxon>
        <taxon>Oceanospirillales</taxon>
        <taxon>Saccharospirillaceae</taxon>
        <taxon>Reinekea</taxon>
    </lineage>
</organism>
<dbReference type="PANTHER" id="PTHR32322:SF9">
    <property type="entry name" value="AMINO-ACID METABOLITE EFFLUX PUMP-RELATED"/>
    <property type="match status" value="1"/>
</dbReference>
<feature type="transmembrane region" description="Helical" evidence="5">
    <location>
        <begin position="45"/>
        <end position="63"/>
    </location>
</feature>
<accession>A0A5C8Z073</accession>
<feature type="transmembrane region" description="Helical" evidence="5">
    <location>
        <begin position="178"/>
        <end position="201"/>
    </location>
</feature>
<evidence type="ECO:0000256" key="1">
    <source>
        <dbReference type="ARBA" id="ARBA00004141"/>
    </source>
</evidence>
<name>A0A5C8Z073_9GAMM</name>
<proteinExistence type="predicted"/>
<gene>
    <name evidence="7" type="ORF">FME95_12515</name>
</gene>
<feature type="transmembrane region" description="Helical" evidence="5">
    <location>
        <begin position="12"/>
        <end position="33"/>
    </location>
</feature>
<dbReference type="EMBL" id="VKAD01000003">
    <property type="protein sequence ID" value="TXR51532.1"/>
    <property type="molecule type" value="Genomic_DNA"/>
</dbReference>
<dbReference type="InterPro" id="IPR050638">
    <property type="entry name" value="AA-Vitamin_Transporters"/>
</dbReference>
<reference evidence="7 8" key="1">
    <citation type="submission" date="2019-07" db="EMBL/GenBank/DDBJ databases">
        <title>Reinekea sp. strain SSH23 genome sequencing and assembly.</title>
        <authorList>
            <person name="Kim I."/>
        </authorList>
    </citation>
    <scope>NUCLEOTIDE SEQUENCE [LARGE SCALE GENOMIC DNA]</scope>
    <source>
        <strain evidence="7 8">SSH23</strain>
    </source>
</reference>